<evidence type="ECO:0000313" key="3">
    <source>
        <dbReference type="Proteomes" id="UP001336835"/>
    </source>
</evidence>
<dbReference type="Proteomes" id="UP001336835">
    <property type="component" value="Unassembled WGS sequence"/>
</dbReference>
<gene>
    <name evidence="2" type="ORF">VRU48_09500</name>
</gene>
<comment type="caution">
    <text evidence="2">The sequence shown here is derived from an EMBL/GenBank/DDBJ whole genome shotgun (WGS) entry which is preliminary data.</text>
</comment>
<accession>A0ABU7I788</accession>
<keyword evidence="1" id="KW-0732">Signal</keyword>
<reference evidence="2 3" key="1">
    <citation type="submission" date="2024-01" db="EMBL/GenBank/DDBJ databases">
        <title>Pedobacter sp. nov., isolated from fresh soil.</title>
        <authorList>
            <person name="Le N.T.T."/>
        </authorList>
    </citation>
    <scope>NUCLEOTIDE SEQUENCE [LARGE SCALE GENOMIC DNA]</scope>
    <source>
        <strain evidence="2 3">KR3-3</strain>
    </source>
</reference>
<protein>
    <recommendedName>
        <fullName evidence="4">Lipocalin-like domain-containing protein</fullName>
    </recommendedName>
</protein>
<organism evidence="2 3">
    <name type="scientific">Pedobacter albus</name>
    <dbReference type="NCBI Taxonomy" id="3113905"/>
    <lineage>
        <taxon>Bacteria</taxon>
        <taxon>Pseudomonadati</taxon>
        <taxon>Bacteroidota</taxon>
        <taxon>Sphingobacteriia</taxon>
        <taxon>Sphingobacteriales</taxon>
        <taxon>Sphingobacteriaceae</taxon>
        <taxon>Pedobacter</taxon>
    </lineage>
</organism>
<evidence type="ECO:0008006" key="4">
    <source>
        <dbReference type="Google" id="ProtNLM"/>
    </source>
</evidence>
<keyword evidence="3" id="KW-1185">Reference proteome</keyword>
<dbReference type="PROSITE" id="PS51257">
    <property type="entry name" value="PROKAR_LIPOPROTEIN"/>
    <property type="match status" value="1"/>
</dbReference>
<sequence length="142" mass="16031">MKQKLVLAGMMLFMVAGFSACKKQNKATEPLRTKMLGKWQVNKIDVTTYNTSGTPTTVTTSYTASDYMDFKDTESDDVELSLGTNNRMLGFYKVRINDSFFLDFSQKDLECTTTLIGDKEFRFTGTVVGSSPKVTETYYLSR</sequence>
<dbReference type="RefSeq" id="WP_330107686.1">
    <property type="nucleotide sequence ID" value="NZ_JAZDQT010000001.1"/>
</dbReference>
<evidence type="ECO:0000313" key="2">
    <source>
        <dbReference type="EMBL" id="MEE1945343.1"/>
    </source>
</evidence>
<dbReference type="EMBL" id="JAZDQT010000001">
    <property type="protein sequence ID" value="MEE1945343.1"/>
    <property type="molecule type" value="Genomic_DNA"/>
</dbReference>
<name>A0ABU7I788_9SPHI</name>
<feature type="signal peptide" evidence="1">
    <location>
        <begin position="1"/>
        <end position="22"/>
    </location>
</feature>
<proteinExistence type="predicted"/>
<feature type="chain" id="PRO_5045176411" description="Lipocalin-like domain-containing protein" evidence="1">
    <location>
        <begin position="23"/>
        <end position="142"/>
    </location>
</feature>
<evidence type="ECO:0000256" key="1">
    <source>
        <dbReference type="SAM" id="SignalP"/>
    </source>
</evidence>